<dbReference type="RefSeq" id="WP_244513588.1">
    <property type="nucleotide sequence ID" value="NZ_FOHE01000015.1"/>
</dbReference>
<dbReference type="Proteomes" id="UP000198618">
    <property type="component" value="Unassembled WGS sequence"/>
</dbReference>
<dbReference type="EMBL" id="FOHE01000015">
    <property type="protein sequence ID" value="SET57644.1"/>
    <property type="molecule type" value="Genomic_DNA"/>
</dbReference>
<evidence type="ECO:0000313" key="1">
    <source>
        <dbReference type="EMBL" id="SET57644.1"/>
    </source>
</evidence>
<protein>
    <submittedName>
        <fullName evidence="1">Uncharacterized protein</fullName>
    </submittedName>
</protein>
<evidence type="ECO:0000313" key="2">
    <source>
        <dbReference type="Proteomes" id="UP000198618"/>
    </source>
</evidence>
<dbReference type="AlphaFoldDB" id="A0A1I0FHZ2"/>
<name>A0A1I0FHZ2_9BACI</name>
<accession>A0A1I0FHZ2</accession>
<organism evidence="1 2">
    <name type="scientific">Oceanobacillus limi</name>
    <dbReference type="NCBI Taxonomy" id="930131"/>
    <lineage>
        <taxon>Bacteria</taxon>
        <taxon>Bacillati</taxon>
        <taxon>Bacillota</taxon>
        <taxon>Bacilli</taxon>
        <taxon>Bacillales</taxon>
        <taxon>Bacillaceae</taxon>
        <taxon>Oceanobacillus</taxon>
    </lineage>
</organism>
<proteinExistence type="predicted"/>
<sequence length="105" mass="10493">MYGRTMPMYRDTDPRFFAPGGALSPLATGLIGAGLGYLGGEIFGQQPGYGYGPGYGAYNPGAGYGGYGQPGIPGGGYGYPGQAMGGFGNPGAGYGFPGYGPGPFR</sequence>
<reference evidence="1 2" key="1">
    <citation type="submission" date="2016-10" db="EMBL/GenBank/DDBJ databases">
        <authorList>
            <person name="de Groot N.N."/>
        </authorList>
    </citation>
    <scope>NUCLEOTIDE SEQUENCE [LARGE SCALE GENOMIC DNA]</scope>
    <source>
        <strain evidence="1 2">IBRC-M 10780</strain>
    </source>
</reference>
<keyword evidence="2" id="KW-1185">Reference proteome</keyword>
<gene>
    <name evidence="1" type="ORF">SAMN05216389_11558</name>
</gene>